<dbReference type="AlphaFoldDB" id="A0A8H3L0Z5"/>
<gene>
    <name evidence="2" type="ORF">RCL2_000524900</name>
</gene>
<keyword evidence="1" id="KW-1133">Transmembrane helix</keyword>
<evidence type="ECO:0000256" key="1">
    <source>
        <dbReference type="SAM" id="Phobius"/>
    </source>
</evidence>
<name>A0A8H3L0Z5_9GLOM</name>
<evidence type="ECO:0000313" key="2">
    <source>
        <dbReference type="EMBL" id="GES77920.1"/>
    </source>
</evidence>
<sequence>MSQFNTNIINHFLNYIIYGHITSNSTFPQLVSSPERAHYIKLGVFCVISGFCIKLTVGTNLFVPKPIFL</sequence>
<proteinExistence type="predicted"/>
<keyword evidence="1" id="KW-0812">Transmembrane</keyword>
<protein>
    <submittedName>
        <fullName evidence="2">Uncharacterized protein</fullName>
    </submittedName>
</protein>
<dbReference type="Proteomes" id="UP000615446">
    <property type="component" value="Unassembled WGS sequence"/>
</dbReference>
<organism evidence="2 3">
    <name type="scientific">Rhizophagus clarus</name>
    <dbReference type="NCBI Taxonomy" id="94130"/>
    <lineage>
        <taxon>Eukaryota</taxon>
        <taxon>Fungi</taxon>
        <taxon>Fungi incertae sedis</taxon>
        <taxon>Mucoromycota</taxon>
        <taxon>Glomeromycotina</taxon>
        <taxon>Glomeromycetes</taxon>
        <taxon>Glomerales</taxon>
        <taxon>Glomeraceae</taxon>
        <taxon>Rhizophagus</taxon>
    </lineage>
</organism>
<dbReference type="EMBL" id="BLAL01000034">
    <property type="protein sequence ID" value="GES77920.1"/>
    <property type="molecule type" value="Genomic_DNA"/>
</dbReference>
<evidence type="ECO:0000313" key="3">
    <source>
        <dbReference type="Proteomes" id="UP000615446"/>
    </source>
</evidence>
<comment type="caution">
    <text evidence="2">The sequence shown here is derived from an EMBL/GenBank/DDBJ whole genome shotgun (WGS) entry which is preliminary data.</text>
</comment>
<feature type="transmembrane region" description="Helical" evidence="1">
    <location>
        <begin position="42"/>
        <end position="63"/>
    </location>
</feature>
<reference evidence="2" key="1">
    <citation type="submission" date="2019-10" db="EMBL/GenBank/DDBJ databases">
        <title>Conservation and host-specific expression of non-tandemly repeated heterogenous ribosome RNA gene in arbuscular mycorrhizal fungi.</title>
        <authorList>
            <person name="Maeda T."/>
            <person name="Kobayashi Y."/>
            <person name="Nakagawa T."/>
            <person name="Ezawa T."/>
            <person name="Yamaguchi K."/>
            <person name="Bino T."/>
            <person name="Nishimoto Y."/>
            <person name="Shigenobu S."/>
            <person name="Kawaguchi M."/>
        </authorList>
    </citation>
    <scope>NUCLEOTIDE SEQUENCE</scope>
    <source>
        <strain evidence="2">HR1</strain>
    </source>
</reference>
<keyword evidence="1" id="KW-0472">Membrane</keyword>
<accession>A0A8H3L0Z5</accession>